<evidence type="ECO:0000313" key="3">
    <source>
        <dbReference type="EMBL" id="GAA3555339.1"/>
    </source>
</evidence>
<proteinExistence type="predicted"/>
<dbReference type="InterPro" id="IPR029044">
    <property type="entry name" value="Nucleotide-diphossugar_trans"/>
</dbReference>
<evidence type="ECO:0000313" key="4">
    <source>
        <dbReference type="Proteomes" id="UP001500767"/>
    </source>
</evidence>
<evidence type="ECO:0000259" key="2">
    <source>
        <dbReference type="Pfam" id="PF12804"/>
    </source>
</evidence>
<dbReference type="Pfam" id="PF12804">
    <property type="entry name" value="NTP_transf_3"/>
    <property type="match status" value="1"/>
</dbReference>
<dbReference type="InterPro" id="IPR025877">
    <property type="entry name" value="MobA-like_NTP_Trfase"/>
</dbReference>
<accession>A0ABP6WVJ4</accession>
<organism evidence="3 4">
    <name type="scientific">Microlunatus spumicola</name>
    <dbReference type="NCBI Taxonomy" id="81499"/>
    <lineage>
        <taxon>Bacteria</taxon>
        <taxon>Bacillati</taxon>
        <taxon>Actinomycetota</taxon>
        <taxon>Actinomycetes</taxon>
        <taxon>Propionibacteriales</taxon>
        <taxon>Propionibacteriaceae</taxon>
        <taxon>Microlunatus</taxon>
    </lineage>
</organism>
<name>A0ABP6WVJ4_9ACTN</name>
<evidence type="ECO:0000256" key="1">
    <source>
        <dbReference type="SAM" id="MobiDB-lite"/>
    </source>
</evidence>
<dbReference type="CDD" id="cd04182">
    <property type="entry name" value="GT_2_like_f"/>
    <property type="match status" value="1"/>
</dbReference>
<dbReference type="Gene3D" id="3.90.550.10">
    <property type="entry name" value="Spore Coat Polysaccharide Biosynthesis Protein SpsA, Chain A"/>
    <property type="match status" value="1"/>
</dbReference>
<sequence>MLLAAGAGRRAGGPKGLRHDSSGAPWVRRASEVLLDGGCDRVLVVVGAAGDEVAALLRLPGWSHADRVQVVPCPGWAVGMGASLAAGLRAVTADVAVVHLVDLPDVPAAAVRRVLDAGGRNRSTLARATYAGRPGHPVLVGADHLPALLATLEGDHGARAYLDAHDALGVACEDLATGVDDDAPPAGDTRP</sequence>
<comment type="caution">
    <text evidence="3">The sequence shown here is derived from an EMBL/GenBank/DDBJ whole genome shotgun (WGS) entry which is preliminary data.</text>
</comment>
<reference evidence="4" key="1">
    <citation type="journal article" date="2019" name="Int. J. Syst. Evol. Microbiol.">
        <title>The Global Catalogue of Microorganisms (GCM) 10K type strain sequencing project: providing services to taxonomists for standard genome sequencing and annotation.</title>
        <authorList>
            <consortium name="The Broad Institute Genomics Platform"/>
            <consortium name="The Broad Institute Genome Sequencing Center for Infectious Disease"/>
            <person name="Wu L."/>
            <person name="Ma J."/>
        </authorList>
    </citation>
    <scope>NUCLEOTIDE SEQUENCE [LARGE SCALE GENOMIC DNA]</scope>
    <source>
        <strain evidence="4">JCM 16540</strain>
    </source>
</reference>
<dbReference type="RefSeq" id="WP_204912127.1">
    <property type="nucleotide sequence ID" value="NZ_BAAAYR010000001.1"/>
</dbReference>
<feature type="region of interest" description="Disordered" evidence="1">
    <location>
        <begin position="1"/>
        <end position="22"/>
    </location>
</feature>
<dbReference type="PANTHER" id="PTHR43777:SF1">
    <property type="entry name" value="MOLYBDENUM COFACTOR CYTIDYLYLTRANSFERASE"/>
    <property type="match status" value="1"/>
</dbReference>
<dbReference type="SUPFAM" id="SSF53448">
    <property type="entry name" value="Nucleotide-diphospho-sugar transferases"/>
    <property type="match status" value="1"/>
</dbReference>
<dbReference type="Proteomes" id="UP001500767">
    <property type="component" value="Unassembled WGS sequence"/>
</dbReference>
<dbReference type="PANTHER" id="PTHR43777">
    <property type="entry name" value="MOLYBDENUM COFACTOR CYTIDYLYLTRANSFERASE"/>
    <property type="match status" value="1"/>
</dbReference>
<feature type="domain" description="MobA-like NTP transferase" evidence="2">
    <location>
        <begin position="2"/>
        <end position="166"/>
    </location>
</feature>
<gene>
    <name evidence="3" type="ORF">GCM10022197_08110</name>
</gene>
<dbReference type="EMBL" id="BAAAYR010000001">
    <property type="protein sequence ID" value="GAA3555339.1"/>
    <property type="molecule type" value="Genomic_DNA"/>
</dbReference>
<keyword evidence="4" id="KW-1185">Reference proteome</keyword>
<protein>
    <submittedName>
        <fullName evidence="3">Nucleotidyltransferase family protein</fullName>
    </submittedName>
</protein>